<evidence type="ECO:0000313" key="2">
    <source>
        <dbReference type="Proteomes" id="UP000070457"/>
    </source>
</evidence>
<reference evidence="1 2" key="1">
    <citation type="submission" date="2015-02" db="EMBL/GenBank/DDBJ databases">
        <title>Improved understanding of the partial-nitritation anammox process through 23 genomes representing the majority of the microbial community.</title>
        <authorList>
            <person name="Speth D.R."/>
            <person name="In T Zandt M."/>
            <person name="Guerrero Cruz S."/>
            <person name="Jetten M.S."/>
            <person name="Dutilh B.E."/>
        </authorList>
    </citation>
    <scope>NUCLEOTIDE SEQUENCE [LARGE SCALE GENOMIC DNA]</scope>
    <source>
        <strain evidence="1">OLB20</strain>
    </source>
</reference>
<evidence type="ECO:0000313" key="1">
    <source>
        <dbReference type="EMBL" id="KXK26549.1"/>
    </source>
</evidence>
<gene>
    <name evidence="1" type="ORF">TR69_WS6001000555</name>
</gene>
<accession>A0A136LY20</accession>
<sequence length="221" mass="25256">MPYNYDPDLYTEYIVSRLFPKGENWYEARSICFYAEENLNALTAPDVEYSEHLTPELQSRGFIGMFTHPEYGVMAAYCKTSQGTFLIKNPLEDPDSHSGKTNAMRYDIDGHPHLYYHRKGNEWVYGRPLKHSYEQGEEDVEVLDLPEDFPGRKYITPISIRDLTLDGIIVELNNLGFDVPCGASLMDVLRLDLNEAAFSSSRVSQILSRLGDLYSQMYAGV</sequence>
<organism evidence="1 2">
    <name type="scientific">candidate division WS6 bacterium OLB20</name>
    <dbReference type="NCBI Taxonomy" id="1617426"/>
    <lineage>
        <taxon>Bacteria</taxon>
        <taxon>Candidatus Dojkabacteria</taxon>
    </lineage>
</organism>
<protein>
    <submittedName>
        <fullName evidence="1">Uncharacterized protein</fullName>
    </submittedName>
</protein>
<name>A0A136LY20_9BACT</name>
<proteinExistence type="predicted"/>
<comment type="caution">
    <text evidence="1">The sequence shown here is derived from an EMBL/GenBank/DDBJ whole genome shotgun (WGS) entry which is preliminary data.</text>
</comment>
<dbReference type="STRING" id="1617426.TR69_WS6001000555"/>
<dbReference type="AlphaFoldDB" id="A0A136LY20"/>
<dbReference type="EMBL" id="JYNZ01000003">
    <property type="protein sequence ID" value="KXK26549.1"/>
    <property type="molecule type" value="Genomic_DNA"/>
</dbReference>
<dbReference type="Proteomes" id="UP000070457">
    <property type="component" value="Unassembled WGS sequence"/>
</dbReference>